<keyword evidence="2" id="KW-1133">Transmembrane helix</keyword>
<dbReference type="PANTHER" id="PTHR11161">
    <property type="entry name" value="O-ACYLTRANSFERASE"/>
    <property type="match status" value="1"/>
</dbReference>
<organism evidence="5 6">
    <name type="scientific">Steinernema hermaphroditum</name>
    <dbReference type="NCBI Taxonomy" id="289476"/>
    <lineage>
        <taxon>Eukaryota</taxon>
        <taxon>Metazoa</taxon>
        <taxon>Ecdysozoa</taxon>
        <taxon>Nematoda</taxon>
        <taxon>Chromadorea</taxon>
        <taxon>Rhabditida</taxon>
        <taxon>Tylenchina</taxon>
        <taxon>Panagrolaimomorpha</taxon>
        <taxon>Strongyloidoidea</taxon>
        <taxon>Steinernematidae</taxon>
        <taxon>Steinernema</taxon>
    </lineage>
</organism>
<evidence type="ECO:0000313" key="6">
    <source>
        <dbReference type="Proteomes" id="UP001175271"/>
    </source>
</evidence>
<proteinExistence type="predicted"/>
<dbReference type="InterPro" id="IPR002656">
    <property type="entry name" value="Acyl_transf_3_dom"/>
</dbReference>
<feature type="transmembrane region" description="Helical" evidence="2">
    <location>
        <begin position="339"/>
        <end position="363"/>
    </location>
</feature>
<evidence type="ECO:0000256" key="1">
    <source>
        <dbReference type="SAM" id="MobiDB-lite"/>
    </source>
</evidence>
<dbReference type="Proteomes" id="UP001175271">
    <property type="component" value="Unassembled WGS sequence"/>
</dbReference>
<feature type="transmembrane region" description="Helical" evidence="2">
    <location>
        <begin position="392"/>
        <end position="409"/>
    </location>
</feature>
<feature type="transmembrane region" description="Helical" evidence="2">
    <location>
        <begin position="299"/>
        <end position="319"/>
    </location>
</feature>
<dbReference type="AlphaFoldDB" id="A0AA39HSH9"/>
<feature type="transmembrane region" description="Helical" evidence="2">
    <location>
        <begin position="448"/>
        <end position="467"/>
    </location>
</feature>
<evidence type="ECO:0000256" key="3">
    <source>
        <dbReference type="SAM" id="SignalP"/>
    </source>
</evidence>
<feature type="transmembrane region" description="Helical" evidence="2">
    <location>
        <begin position="230"/>
        <end position="254"/>
    </location>
</feature>
<dbReference type="InterPro" id="IPR006621">
    <property type="entry name" value="Nose-resist-to-fluoxetine_N"/>
</dbReference>
<dbReference type="PANTHER" id="PTHR11161:SF55">
    <property type="entry name" value="NOSE RESISTANT-TO-FLUOXETINE PROTEIN N-TERMINAL DOMAIN-CONTAINING PROTEIN"/>
    <property type="match status" value="1"/>
</dbReference>
<feature type="transmembrane region" description="Helical" evidence="2">
    <location>
        <begin position="559"/>
        <end position="582"/>
    </location>
</feature>
<protein>
    <recommendedName>
        <fullName evidence="4">Nose resistant-to-fluoxetine protein N-terminal domain-containing protein</fullName>
    </recommendedName>
</protein>
<feature type="transmembrane region" description="Helical" evidence="2">
    <location>
        <begin position="673"/>
        <end position="692"/>
    </location>
</feature>
<keyword evidence="6" id="KW-1185">Reference proteome</keyword>
<feature type="domain" description="Nose resistant-to-fluoxetine protein N-terminal" evidence="4">
    <location>
        <begin position="75"/>
        <end position="219"/>
    </location>
</feature>
<feature type="transmembrane region" description="Helical" evidence="2">
    <location>
        <begin position="631"/>
        <end position="653"/>
    </location>
</feature>
<feature type="signal peptide" evidence="3">
    <location>
        <begin position="1"/>
        <end position="23"/>
    </location>
</feature>
<sequence>MSPSRSQLGFLLLLAFLLPFTAALNGHLLLSSVGRRSDLMESTEVSLSVDQVEAMSLHSVVKRLRNADLTARNLSLECMEDMLLFVTTVYDTVQDRASPLEKEFLLNGALKMFDASGKVSSGLLTGRRVFYGMLYECTGISQAVAGRERPFEGAYVRFLLSRSLGHWKSPDACPGALKELGWDACVPKSCENKKDLAEISSFLEVPKEGSPICSVITMEDHRYHPNVGTWIVVGFMVLVGLLGIAASFYDFFVAARKDDPVMQRTDVRFFRAFSLYTNISEICNVGGAKKEGQISPIHCIRFFSICWVMIGHSLMLVYFFCASNPLEAMEIMKDVPAQILTNAYFAVDSFFFMSGLLLAYMWFKALKTNRRRTMSLSGWLLFYTHRILRLSPPYYVTIVFYTFVFRTWIHDMPTYMTPPIDDPCSKNYWINLLYLTNLVDYKDQCYLISWYLATDLQVFLFTPLILIPFAFKPLLGYVVAGLFLAASTVANAICVFLFYFPPSDFSFGKQDPRMRDFSLYTFLMYDAPWIRCQVYIMGMVLGYYLQVNPKRRAPKINHLVNIFCWICAAGLMLAAVLVLYTWTNGTEWTLAQRAAYSALSKPAWGLGLCWIVYACFYGYGGPINSFMSWEIWVPLGRLSYSAYLIHMMVAVYLPGMKQGDIYYSTFPDAFVSFLLPIISVTFFFALFWSAAFEVSFAKVEAILISSLMNRSRSIGKRRSERESPDSSPPGTKVAVSMPTEDLPKDVRF</sequence>
<feature type="transmembrane region" description="Helical" evidence="2">
    <location>
        <begin position="474"/>
        <end position="500"/>
    </location>
</feature>
<dbReference type="SMART" id="SM00703">
    <property type="entry name" value="NRF"/>
    <property type="match status" value="1"/>
</dbReference>
<dbReference type="InterPro" id="IPR052728">
    <property type="entry name" value="O2_lipid_transport_reg"/>
</dbReference>
<feature type="chain" id="PRO_5041400903" description="Nose resistant-to-fluoxetine protein N-terminal domain-containing protein" evidence="3">
    <location>
        <begin position="24"/>
        <end position="748"/>
    </location>
</feature>
<reference evidence="5" key="1">
    <citation type="submission" date="2023-06" db="EMBL/GenBank/DDBJ databases">
        <title>Genomic analysis of the entomopathogenic nematode Steinernema hermaphroditum.</title>
        <authorList>
            <person name="Schwarz E.M."/>
            <person name="Heppert J.K."/>
            <person name="Baniya A."/>
            <person name="Schwartz H.T."/>
            <person name="Tan C.-H."/>
            <person name="Antoshechkin I."/>
            <person name="Sternberg P.W."/>
            <person name="Goodrich-Blair H."/>
            <person name="Dillman A.R."/>
        </authorList>
    </citation>
    <scope>NUCLEOTIDE SEQUENCE</scope>
    <source>
        <strain evidence="5">PS9179</strain>
        <tissue evidence="5">Whole animal</tissue>
    </source>
</reference>
<evidence type="ECO:0000259" key="4">
    <source>
        <dbReference type="SMART" id="SM00703"/>
    </source>
</evidence>
<dbReference type="Pfam" id="PF01757">
    <property type="entry name" value="Acyl_transf_3"/>
    <property type="match status" value="1"/>
</dbReference>
<feature type="transmembrane region" description="Helical" evidence="2">
    <location>
        <begin position="602"/>
        <end position="619"/>
    </location>
</feature>
<feature type="transmembrane region" description="Helical" evidence="2">
    <location>
        <begin position="528"/>
        <end position="547"/>
    </location>
</feature>
<comment type="caution">
    <text evidence="5">The sequence shown here is derived from an EMBL/GenBank/DDBJ whole genome shotgun (WGS) entry which is preliminary data.</text>
</comment>
<dbReference type="EMBL" id="JAUCMV010000003">
    <property type="protein sequence ID" value="KAK0411265.1"/>
    <property type="molecule type" value="Genomic_DNA"/>
</dbReference>
<evidence type="ECO:0000313" key="5">
    <source>
        <dbReference type="EMBL" id="KAK0411265.1"/>
    </source>
</evidence>
<keyword evidence="2" id="KW-0472">Membrane</keyword>
<keyword evidence="3" id="KW-0732">Signal</keyword>
<evidence type="ECO:0000256" key="2">
    <source>
        <dbReference type="SAM" id="Phobius"/>
    </source>
</evidence>
<dbReference type="GO" id="GO:0016747">
    <property type="term" value="F:acyltransferase activity, transferring groups other than amino-acyl groups"/>
    <property type="evidence" value="ECO:0007669"/>
    <property type="project" value="InterPro"/>
</dbReference>
<keyword evidence="2" id="KW-0812">Transmembrane</keyword>
<name>A0AA39HSH9_9BILA</name>
<gene>
    <name evidence="5" type="ORF">QR680_005568</name>
</gene>
<feature type="region of interest" description="Disordered" evidence="1">
    <location>
        <begin position="714"/>
        <end position="748"/>
    </location>
</feature>
<accession>A0AA39HSH9</accession>
<dbReference type="Pfam" id="PF20146">
    <property type="entry name" value="NRF"/>
    <property type="match status" value="1"/>
</dbReference>